<dbReference type="PROSITE" id="PS50885">
    <property type="entry name" value="HAMP"/>
    <property type="match status" value="1"/>
</dbReference>
<protein>
    <submittedName>
        <fullName evidence="10">Sensor histidine kinase</fullName>
    </submittedName>
</protein>
<reference evidence="10 11" key="1">
    <citation type="submission" date="2019-02" db="EMBL/GenBank/DDBJ databases">
        <title>Paenibacillus sp. nov., isolated from surface-sterilized tissue of Thalictrum simplex L.</title>
        <authorList>
            <person name="Tuo L."/>
        </authorList>
    </citation>
    <scope>NUCLEOTIDE SEQUENCE [LARGE SCALE GENOMIC DNA]</scope>
    <source>
        <strain evidence="10 11">N2SHLJ1</strain>
    </source>
</reference>
<keyword evidence="3" id="KW-0597">Phosphoprotein</keyword>
<evidence type="ECO:0000256" key="2">
    <source>
        <dbReference type="ARBA" id="ARBA00022475"/>
    </source>
</evidence>
<evidence type="ECO:0000256" key="1">
    <source>
        <dbReference type="ARBA" id="ARBA00004651"/>
    </source>
</evidence>
<dbReference type="SUPFAM" id="SSF158472">
    <property type="entry name" value="HAMP domain-like"/>
    <property type="match status" value="1"/>
</dbReference>
<dbReference type="InterPro" id="IPR036890">
    <property type="entry name" value="HATPase_C_sf"/>
</dbReference>
<dbReference type="Proteomes" id="UP000293142">
    <property type="component" value="Unassembled WGS sequence"/>
</dbReference>
<dbReference type="PANTHER" id="PTHR34220:SF7">
    <property type="entry name" value="SENSOR HISTIDINE KINASE YPDA"/>
    <property type="match status" value="1"/>
</dbReference>
<dbReference type="Pfam" id="PF02518">
    <property type="entry name" value="HATPase_c"/>
    <property type="match status" value="1"/>
</dbReference>
<dbReference type="InterPro" id="IPR003660">
    <property type="entry name" value="HAMP_dom"/>
</dbReference>
<evidence type="ECO:0000313" key="11">
    <source>
        <dbReference type="Proteomes" id="UP000293142"/>
    </source>
</evidence>
<sequence>MKSPPKSDIRIFSISGKFLRSVRACLPRSSVTANKGRGKVKVHLNLYAKLGILLVSIVTIPTMLLGYLSFHKSNQQIQTVTNAFLLDNLQHNSERVNALMERIVQQSEKVIASNKIKEALLSPPPQSLLEEYDFIRQMNPLIDELRSDYEMSIYPREPLLYPNYANHVNGREPWFLNALESEGKGVWFLHSVNGQTPTDLLYVRAIRDFPHLQTLGVMTLRLPRFLLANQLIIPERVGHLSFYMVDERGQIIASKTNPPDAPMVDLPPPVSGPESPVQAIKIGETEYYTASASLGKGDWRLVALIPVAELTGPVENIKRFTWLLVASGIVVMNVLLLIIVRKITVPIRTLVRHMKRIHLGDLSYCREHGQRTDEIGQLMRGYNSMITGMSELIAKTKQFEEEKRRLEIRSLIHQINPHFLYNTMDTIKWKAVKADVPDIADMVSSLSNLLRFSINNGDELTTVERELEHVKNYLSIELQRNHDAFSVMFQIQPNILHLPFMKLTLQPIVENAIKHAMKKLKEGTGKMIVSMYRTQDGGAIVCTVADNGPGIASGLPQPLPHHQPEQAGQDGSGEHAGVGLFNVDRRLKLKFGETYGISLTNRAEGGCMATLLHPVIAPAPPLN</sequence>
<feature type="region of interest" description="Disordered" evidence="7">
    <location>
        <begin position="552"/>
        <end position="575"/>
    </location>
</feature>
<comment type="subcellular location">
    <subcellularLocation>
        <location evidence="1">Cell membrane</location>
        <topology evidence="1">Multi-pass membrane protein</topology>
    </subcellularLocation>
</comment>
<keyword evidence="4" id="KW-0808">Transferase</keyword>
<feature type="transmembrane region" description="Helical" evidence="8">
    <location>
        <begin position="46"/>
        <end position="70"/>
    </location>
</feature>
<organism evidence="10 11">
    <name type="scientific">Paenibacillus thalictri</name>
    <dbReference type="NCBI Taxonomy" id="2527873"/>
    <lineage>
        <taxon>Bacteria</taxon>
        <taxon>Bacillati</taxon>
        <taxon>Bacillota</taxon>
        <taxon>Bacilli</taxon>
        <taxon>Bacillales</taxon>
        <taxon>Paenibacillaceae</taxon>
        <taxon>Paenibacillus</taxon>
    </lineage>
</organism>
<feature type="transmembrane region" description="Helical" evidence="8">
    <location>
        <begin position="320"/>
        <end position="340"/>
    </location>
</feature>
<dbReference type="AlphaFoldDB" id="A0A4Q9DVY6"/>
<keyword evidence="8" id="KW-0812">Transmembrane</keyword>
<name>A0A4Q9DVY6_9BACL</name>
<keyword evidence="6 8" id="KW-0472">Membrane</keyword>
<dbReference type="EMBL" id="SIRE01000005">
    <property type="protein sequence ID" value="TBL80464.1"/>
    <property type="molecule type" value="Genomic_DNA"/>
</dbReference>
<dbReference type="InterPro" id="IPR050640">
    <property type="entry name" value="Bact_2-comp_sensor_kinase"/>
</dbReference>
<dbReference type="InterPro" id="IPR010559">
    <property type="entry name" value="Sig_transdc_His_kin_internal"/>
</dbReference>
<evidence type="ECO:0000256" key="7">
    <source>
        <dbReference type="SAM" id="MobiDB-lite"/>
    </source>
</evidence>
<feature type="domain" description="HAMP" evidence="9">
    <location>
        <begin position="341"/>
        <end position="394"/>
    </location>
</feature>
<dbReference type="InterPro" id="IPR003594">
    <property type="entry name" value="HATPase_dom"/>
</dbReference>
<accession>A0A4Q9DVY6</accession>
<dbReference type="SMART" id="SM00304">
    <property type="entry name" value="HAMP"/>
    <property type="match status" value="1"/>
</dbReference>
<proteinExistence type="predicted"/>
<keyword evidence="11" id="KW-1185">Reference proteome</keyword>
<evidence type="ECO:0000256" key="8">
    <source>
        <dbReference type="SAM" id="Phobius"/>
    </source>
</evidence>
<dbReference type="Pfam" id="PF00672">
    <property type="entry name" value="HAMP"/>
    <property type="match status" value="1"/>
</dbReference>
<evidence type="ECO:0000256" key="4">
    <source>
        <dbReference type="ARBA" id="ARBA00022679"/>
    </source>
</evidence>
<dbReference type="CDD" id="cd06225">
    <property type="entry name" value="HAMP"/>
    <property type="match status" value="1"/>
</dbReference>
<dbReference type="GO" id="GO:0000155">
    <property type="term" value="F:phosphorelay sensor kinase activity"/>
    <property type="evidence" value="ECO:0007669"/>
    <property type="project" value="InterPro"/>
</dbReference>
<dbReference type="OrthoDB" id="9776552at2"/>
<evidence type="ECO:0000256" key="3">
    <source>
        <dbReference type="ARBA" id="ARBA00022553"/>
    </source>
</evidence>
<evidence type="ECO:0000256" key="5">
    <source>
        <dbReference type="ARBA" id="ARBA00022777"/>
    </source>
</evidence>
<keyword evidence="2" id="KW-1003">Cell membrane</keyword>
<gene>
    <name evidence="10" type="ORF">EYB31_08620</name>
</gene>
<dbReference type="PANTHER" id="PTHR34220">
    <property type="entry name" value="SENSOR HISTIDINE KINASE YPDA"/>
    <property type="match status" value="1"/>
</dbReference>
<dbReference type="Gene3D" id="3.30.565.10">
    <property type="entry name" value="Histidine kinase-like ATPase, C-terminal domain"/>
    <property type="match status" value="1"/>
</dbReference>
<dbReference type="Pfam" id="PF06580">
    <property type="entry name" value="His_kinase"/>
    <property type="match status" value="1"/>
</dbReference>
<evidence type="ECO:0000313" key="10">
    <source>
        <dbReference type="EMBL" id="TBL80464.1"/>
    </source>
</evidence>
<dbReference type="SUPFAM" id="SSF55874">
    <property type="entry name" value="ATPase domain of HSP90 chaperone/DNA topoisomerase II/histidine kinase"/>
    <property type="match status" value="1"/>
</dbReference>
<evidence type="ECO:0000259" key="9">
    <source>
        <dbReference type="PROSITE" id="PS50885"/>
    </source>
</evidence>
<keyword evidence="5 10" id="KW-0418">Kinase</keyword>
<dbReference type="GO" id="GO:0005886">
    <property type="term" value="C:plasma membrane"/>
    <property type="evidence" value="ECO:0007669"/>
    <property type="project" value="UniProtKB-SubCell"/>
</dbReference>
<evidence type="ECO:0000256" key="6">
    <source>
        <dbReference type="ARBA" id="ARBA00023136"/>
    </source>
</evidence>
<dbReference type="Gene3D" id="6.10.340.10">
    <property type="match status" value="1"/>
</dbReference>
<keyword evidence="8" id="KW-1133">Transmembrane helix</keyword>
<comment type="caution">
    <text evidence="10">The sequence shown here is derived from an EMBL/GenBank/DDBJ whole genome shotgun (WGS) entry which is preliminary data.</text>
</comment>